<evidence type="ECO:0000313" key="2">
    <source>
        <dbReference type="EMBL" id="KAF4394207.1"/>
    </source>
</evidence>
<dbReference type="EMBL" id="JAATIP010000011">
    <property type="protein sequence ID" value="KAF4394207.1"/>
    <property type="molecule type" value="Genomic_DNA"/>
</dbReference>
<sequence length="68" mass="7837">MIARNQEFKSRNRGKQSPAPSSVSLPALEVEKDLQEKALSMLGDLWLYSRKDFEAVVIVWWSVQIFVI</sequence>
<reference evidence="2 3" key="1">
    <citation type="journal article" date="2020" name="bioRxiv">
        <title>Sequence and annotation of 42 cannabis genomes reveals extensive copy number variation in cannabinoid synthesis and pathogen resistance genes.</title>
        <authorList>
            <person name="Mckernan K.J."/>
            <person name="Helbert Y."/>
            <person name="Kane L.T."/>
            <person name="Ebling H."/>
            <person name="Zhang L."/>
            <person name="Liu B."/>
            <person name="Eaton Z."/>
            <person name="Mclaughlin S."/>
            <person name="Kingan S."/>
            <person name="Baybayan P."/>
            <person name="Concepcion G."/>
            <person name="Jordan M."/>
            <person name="Riva A."/>
            <person name="Barbazuk W."/>
            <person name="Harkins T."/>
        </authorList>
    </citation>
    <scope>NUCLEOTIDE SEQUENCE [LARGE SCALE GENOMIC DNA]</scope>
    <source>
        <strain evidence="3">cv. Jamaican Lion 4</strain>
        <tissue evidence="2">Leaf</tissue>
    </source>
</reference>
<gene>
    <name evidence="2" type="ORF">F8388_005841</name>
</gene>
<proteinExistence type="predicted"/>
<evidence type="ECO:0000256" key="1">
    <source>
        <dbReference type="SAM" id="MobiDB-lite"/>
    </source>
</evidence>
<organism evidence="2 3">
    <name type="scientific">Cannabis sativa</name>
    <name type="common">Hemp</name>
    <name type="synonym">Marijuana</name>
    <dbReference type="NCBI Taxonomy" id="3483"/>
    <lineage>
        <taxon>Eukaryota</taxon>
        <taxon>Viridiplantae</taxon>
        <taxon>Streptophyta</taxon>
        <taxon>Embryophyta</taxon>
        <taxon>Tracheophyta</taxon>
        <taxon>Spermatophyta</taxon>
        <taxon>Magnoliopsida</taxon>
        <taxon>eudicotyledons</taxon>
        <taxon>Gunneridae</taxon>
        <taxon>Pentapetalae</taxon>
        <taxon>rosids</taxon>
        <taxon>fabids</taxon>
        <taxon>Rosales</taxon>
        <taxon>Cannabaceae</taxon>
        <taxon>Cannabis</taxon>
    </lineage>
</organism>
<feature type="compositionally biased region" description="Basic and acidic residues" evidence="1">
    <location>
        <begin position="1"/>
        <end position="10"/>
    </location>
</feature>
<accession>A0A7J6HFW4</accession>
<feature type="region of interest" description="Disordered" evidence="1">
    <location>
        <begin position="1"/>
        <end position="24"/>
    </location>
</feature>
<comment type="caution">
    <text evidence="2">The sequence shown here is derived from an EMBL/GenBank/DDBJ whole genome shotgun (WGS) entry which is preliminary data.</text>
</comment>
<dbReference type="AlphaFoldDB" id="A0A7J6HFW4"/>
<evidence type="ECO:0000313" key="3">
    <source>
        <dbReference type="Proteomes" id="UP000525078"/>
    </source>
</evidence>
<protein>
    <submittedName>
        <fullName evidence="2">Uncharacterized protein</fullName>
    </submittedName>
</protein>
<name>A0A7J6HFW4_CANSA</name>
<dbReference type="Proteomes" id="UP000525078">
    <property type="component" value="Unassembled WGS sequence"/>
</dbReference>